<dbReference type="InterPro" id="IPR025736">
    <property type="entry name" value="PucR_C-HTH_dom"/>
</dbReference>
<organism evidence="2 3">
    <name type="scientific">Candidatus Vagococcus giribetii</name>
    <dbReference type="NCBI Taxonomy" id="2230876"/>
    <lineage>
        <taxon>Bacteria</taxon>
        <taxon>Bacillati</taxon>
        <taxon>Bacillota</taxon>
        <taxon>Bacilli</taxon>
        <taxon>Lactobacillales</taxon>
        <taxon>Enterococcaceae</taxon>
        <taxon>Vagococcus</taxon>
    </lineage>
</organism>
<evidence type="ECO:0000313" key="2">
    <source>
        <dbReference type="EMBL" id="MBO0476151.1"/>
    </source>
</evidence>
<feature type="domain" description="PucR C-terminal helix-turn-helix" evidence="1">
    <location>
        <begin position="1"/>
        <end position="36"/>
    </location>
</feature>
<accession>A0ABS3HTJ8</accession>
<sequence length="47" mass="5494">MHVNTLRSRLKKVETLLHVDLNASNDLLNIQLALKLYEKSVFLHIDH</sequence>
<evidence type="ECO:0000313" key="3">
    <source>
        <dbReference type="Proteomes" id="UP000664857"/>
    </source>
</evidence>
<dbReference type="Proteomes" id="UP000664857">
    <property type="component" value="Unassembled WGS sequence"/>
</dbReference>
<name>A0ABS3HTJ8_9ENTE</name>
<evidence type="ECO:0000259" key="1">
    <source>
        <dbReference type="Pfam" id="PF13556"/>
    </source>
</evidence>
<gene>
    <name evidence="2" type="ORF">DOK76_03655</name>
</gene>
<dbReference type="Gene3D" id="1.10.10.2840">
    <property type="entry name" value="PucR C-terminal helix-turn-helix domain"/>
    <property type="match status" value="1"/>
</dbReference>
<protein>
    <submittedName>
        <fullName evidence="2">Helix-turn-helix domain-containing protein</fullName>
    </submittedName>
</protein>
<dbReference type="EMBL" id="JAFLVX010000011">
    <property type="protein sequence ID" value="MBO0476151.1"/>
    <property type="molecule type" value="Genomic_DNA"/>
</dbReference>
<dbReference type="InterPro" id="IPR042070">
    <property type="entry name" value="PucR_C-HTH_sf"/>
</dbReference>
<keyword evidence="3" id="KW-1185">Reference proteome</keyword>
<comment type="caution">
    <text evidence="2">The sequence shown here is derived from an EMBL/GenBank/DDBJ whole genome shotgun (WGS) entry which is preliminary data.</text>
</comment>
<dbReference type="RefSeq" id="WP_206965150.1">
    <property type="nucleotide sequence ID" value="NZ_JAFLVX010000011.1"/>
</dbReference>
<dbReference type="Pfam" id="PF13556">
    <property type="entry name" value="HTH_30"/>
    <property type="match status" value="1"/>
</dbReference>
<proteinExistence type="predicted"/>
<reference evidence="2 3" key="1">
    <citation type="submission" date="2021-03" db="EMBL/GenBank/DDBJ databases">
        <title>Enterococcal diversity collection.</title>
        <authorList>
            <person name="Gilmore M.S."/>
            <person name="Schwartzman J."/>
            <person name="Van Tyne D."/>
            <person name="Martin M."/>
            <person name="Earl A.M."/>
            <person name="Manson A.L."/>
            <person name="Straub T."/>
            <person name="Salamzade R."/>
            <person name="Saavedra J."/>
            <person name="Lebreton F."/>
            <person name="Prichula J."/>
            <person name="Schaufler K."/>
            <person name="Gaca A."/>
            <person name="Sgardioli B."/>
            <person name="Wagenaar J."/>
            <person name="Strong T."/>
        </authorList>
    </citation>
    <scope>NUCLEOTIDE SEQUENCE [LARGE SCALE GENOMIC DNA]</scope>
    <source>
        <strain evidence="2 3">DIV0080</strain>
    </source>
</reference>